<proteinExistence type="predicted"/>
<dbReference type="EMBL" id="JAKTMA010000073">
    <property type="protein sequence ID" value="MCR0235488.1"/>
    <property type="molecule type" value="Genomic_DNA"/>
</dbReference>
<dbReference type="RefSeq" id="WP_008819730.1">
    <property type="nucleotide sequence ID" value="NZ_AP025565.1"/>
</dbReference>
<name>A0AAP2USX1_CLOIN</name>
<dbReference type="PANTHER" id="PTHR36180:SF2">
    <property type="entry name" value="BRO FAMILY PROTEIN"/>
    <property type="match status" value="1"/>
</dbReference>
<dbReference type="AlphaFoldDB" id="A0AAP2USX1"/>
<protein>
    <recommendedName>
        <fullName evidence="1">Bro-N domain-containing protein</fullName>
    </recommendedName>
</protein>
<dbReference type="PANTHER" id="PTHR36180">
    <property type="entry name" value="DNA-BINDING PROTEIN-RELATED-RELATED"/>
    <property type="match status" value="1"/>
</dbReference>
<evidence type="ECO:0000313" key="2">
    <source>
        <dbReference type="EMBL" id="MCR0235488.1"/>
    </source>
</evidence>
<evidence type="ECO:0000259" key="1">
    <source>
        <dbReference type="PROSITE" id="PS51750"/>
    </source>
</evidence>
<accession>A0AAP2USX1</accession>
<dbReference type="SMART" id="SM01040">
    <property type="entry name" value="Bro-N"/>
    <property type="match status" value="1"/>
</dbReference>
<comment type="caution">
    <text evidence="2">The sequence shown here is derived from an EMBL/GenBank/DDBJ whole genome shotgun (WGS) entry which is preliminary data.</text>
</comment>
<gene>
    <name evidence="2" type="ORF">MKC95_22250</name>
</gene>
<feature type="domain" description="Bro-N" evidence="1">
    <location>
        <begin position="1"/>
        <end position="115"/>
    </location>
</feature>
<dbReference type="InterPro" id="IPR003497">
    <property type="entry name" value="BRO_N_domain"/>
</dbReference>
<dbReference type="Proteomes" id="UP001203972">
    <property type="component" value="Unassembled WGS sequence"/>
</dbReference>
<dbReference type="Pfam" id="PF02498">
    <property type="entry name" value="Bro-N"/>
    <property type="match status" value="1"/>
</dbReference>
<sequence length="186" mass="20951">MAELQIFKNDEFGEVRTTIVNGKPYFCGSDVAKALGYSNPKKAVTDHCEEDGVTTCSLTDSLGRKQEAKFITEGNVHRLIVSASKQSRNKEIQIKAKKYASWIFDEIVPSVRANGYYAMPGIHVPDFKDIPLEALTSYQRIQRTVMKDLGKSPKEIATEFKKVSLQFGIKLSDNFDQLAFEQESLF</sequence>
<organism evidence="2 3">
    <name type="scientific">Clostridium innocuum</name>
    <dbReference type="NCBI Taxonomy" id="1522"/>
    <lineage>
        <taxon>Bacteria</taxon>
        <taxon>Bacillati</taxon>
        <taxon>Bacillota</taxon>
        <taxon>Clostridia</taxon>
        <taxon>Eubacteriales</taxon>
        <taxon>Clostridiaceae</taxon>
        <taxon>Clostridium</taxon>
    </lineage>
</organism>
<reference evidence="2" key="1">
    <citation type="journal article" date="2022" name="Clin. Infect. Dis.">
        <title>Association between Clostridium innocuum and antibiotic-associated diarrhea in adults and children: A cross-sectional study and comparative genomics analysis.</title>
        <authorList>
            <person name="Cherny K.E."/>
            <person name="Muscat E.B."/>
            <person name="Balaji A."/>
            <person name="Mukherjee J."/>
            <person name="Ozer E.A."/>
            <person name="Angarone M.P."/>
            <person name="Hauser A.R."/>
            <person name="Sichel J.S."/>
            <person name="Amponsah E."/>
            <person name="Kociolek L.K."/>
        </authorList>
    </citation>
    <scope>NUCLEOTIDE SEQUENCE</scope>
    <source>
        <strain evidence="2">NU1-AC-029v</strain>
    </source>
</reference>
<dbReference type="PROSITE" id="PS51750">
    <property type="entry name" value="BRO_N"/>
    <property type="match status" value="1"/>
</dbReference>
<evidence type="ECO:0000313" key="3">
    <source>
        <dbReference type="Proteomes" id="UP001203972"/>
    </source>
</evidence>